<feature type="domain" description="YARHG" evidence="1">
    <location>
        <begin position="222"/>
        <end position="304"/>
    </location>
</feature>
<dbReference type="InterPro" id="IPR025582">
    <property type="entry name" value="YARHG_dom"/>
</dbReference>
<protein>
    <submittedName>
        <fullName evidence="2">YARHG domain-containing protein</fullName>
    </submittedName>
</protein>
<dbReference type="PROSITE" id="PS51257">
    <property type="entry name" value="PROKAR_LIPOPROTEIN"/>
    <property type="match status" value="1"/>
</dbReference>
<keyword evidence="3" id="KW-1185">Reference proteome</keyword>
<dbReference type="AlphaFoldDB" id="A0A1H1ANQ3"/>
<dbReference type="Proteomes" id="UP000199627">
    <property type="component" value="Unassembled WGS sequence"/>
</dbReference>
<evidence type="ECO:0000259" key="1">
    <source>
        <dbReference type="SMART" id="SM01324"/>
    </source>
</evidence>
<reference evidence="3" key="1">
    <citation type="submission" date="2016-10" db="EMBL/GenBank/DDBJ databases">
        <authorList>
            <person name="Varghese N."/>
            <person name="Submissions S."/>
        </authorList>
    </citation>
    <scope>NUCLEOTIDE SEQUENCE [LARGE SCALE GENOMIC DNA]</scope>
    <source>
        <strain evidence="3">DSM 17072</strain>
    </source>
</reference>
<dbReference type="SMART" id="SM01324">
    <property type="entry name" value="YARHG"/>
    <property type="match status" value="1"/>
</dbReference>
<dbReference type="InterPro" id="IPR038434">
    <property type="entry name" value="YARHG_sf"/>
</dbReference>
<dbReference type="Gene3D" id="1.20.58.1690">
    <property type="match status" value="1"/>
</dbReference>
<evidence type="ECO:0000313" key="2">
    <source>
        <dbReference type="EMBL" id="SDQ41393.1"/>
    </source>
</evidence>
<dbReference type="Pfam" id="PF13308">
    <property type="entry name" value="YARHG"/>
    <property type="match status" value="1"/>
</dbReference>
<organism evidence="2 3">
    <name type="scientific">Chryseobacterium soldanellicola</name>
    <dbReference type="NCBI Taxonomy" id="311333"/>
    <lineage>
        <taxon>Bacteria</taxon>
        <taxon>Pseudomonadati</taxon>
        <taxon>Bacteroidota</taxon>
        <taxon>Flavobacteriia</taxon>
        <taxon>Flavobacteriales</taxon>
        <taxon>Weeksellaceae</taxon>
        <taxon>Chryseobacterium group</taxon>
        <taxon>Chryseobacterium</taxon>
    </lineage>
</organism>
<gene>
    <name evidence="2" type="ORF">SAMN05421664_1517</name>
</gene>
<evidence type="ECO:0000313" key="3">
    <source>
        <dbReference type="Proteomes" id="UP000199627"/>
    </source>
</evidence>
<dbReference type="STRING" id="311333.SAMN05421664_1517"/>
<name>A0A1H1ANQ3_9FLAO</name>
<sequence length="315" mass="36366">MTIKNQYKLHMKILKLSLITLFTITLTSCKKDGKTTDSSKDSLSAKKDSAVVQEFHKEYYGIYMGDFAGKEMITPEEGEEYEGDVYKKISLKINKITKDSVYGQSIVDGNQRPFRGVFNENTKSFVLDEPGNNKTDGRFEVSLNKDSLTGKWNAFNKSAVKSPSKNLKLIKKVFVYNPNFMLDENSDLIDWENPKNFIEKYTDEVTGKTEKYTTSKNRIASDAVFKINASKQKLTEKDIKNLRKLDLEIIKNSVFARHGYSFKKATYRNFFEQTDWYIPVSNNVDNDLSPMEKENVALLNRFIKYAEDKYDSFGR</sequence>
<accession>A0A1H1ANQ3</accession>
<proteinExistence type="predicted"/>
<dbReference type="EMBL" id="FNKL01000002">
    <property type="protein sequence ID" value="SDQ41393.1"/>
    <property type="molecule type" value="Genomic_DNA"/>
</dbReference>